<comment type="caution">
    <text evidence="3">The sequence shown here is derived from an EMBL/GenBank/DDBJ whole genome shotgun (WGS) entry which is preliminary data.</text>
</comment>
<feature type="transmembrane region" description="Helical" evidence="1">
    <location>
        <begin position="15"/>
        <end position="34"/>
    </location>
</feature>
<evidence type="ECO:0000313" key="4">
    <source>
        <dbReference type="Proteomes" id="UP001139701"/>
    </source>
</evidence>
<gene>
    <name evidence="3" type="ORF">MKI79_04165</name>
</gene>
<sequence>MITDATKLSNQKGSTLIVVMIVLLMLTIVGVFAIRTAMTTLNIATNAQTNQLLSQSADAPINGLQNQNVGTIRNLGSVIGFAIEDSKVEQGKEYIFCYRPTSSLRLANTISMAVARVGAGGAITAEGPAAAFCDLSADFGSSREAVVTQVSVKIPVDPPANSLPGDFLTQGNNESEGQITQTGTVKQRIRITTTAIFPVFAANQADAQACVRTRLNDNTDSATAGFVTVAQCLANLGVPVNSQMQEFYLQDWIEQLSEI</sequence>
<dbReference type="EMBL" id="JAKUML010000005">
    <property type="protein sequence ID" value="MCJ8146111.1"/>
    <property type="molecule type" value="Genomic_DNA"/>
</dbReference>
<keyword evidence="1" id="KW-1133">Transmembrane helix</keyword>
<keyword evidence="1" id="KW-0812">Transmembrane</keyword>
<reference evidence="3" key="1">
    <citation type="submission" date="2022-02" db="EMBL/GenBank/DDBJ databases">
        <title>Acinetobacter A3.8 sp. nov., isolated from Sediment (Zhairuo Island).</title>
        <authorList>
            <person name="Zheng K."/>
        </authorList>
    </citation>
    <scope>NUCLEOTIDE SEQUENCE</scope>
    <source>
        <strain evidence="3">A3.8</strain>
    </source>
</reference>
<evidence type="ECO:0000256" key="1">
    <source>
        <dbReference type="SAM" id="Phobius"/>
    </source>
</evidence>
<accession>A0A9X1X1C3</accession>
<protein>
    <recommendedName>
        <fullName evidence="2">Type 4 fimbrial biogenesis protein PilX N-terminal domain-containing protein</fullName>
    </recommendedName>
</protein>
<proteinExistence type="predicted"/>
<dbReference type="Pfam" id="PF14341">
    <property type="entry name" value="PilX_N"/>
    <property type="match status" value="1"/>
</dbReference>
<name>A0A9X1X1C3_9GAMM</name>
<organism evidence="3 4">
    <name type="scientific">Acinetobacter sedimenti</name>
    <dbReference type="NCBI Taxonomy" id="2919922"/>
    <lineage>
        <taxon>Bacteria</taxon>
        <taxon>Pseudomonadati</taxon>
        <taxon>Pseudomonadota</taxon>
        <taxon>Gammaproteobacteria</taxon>
        <taxon>Moraxellales</taxon>
        <taxon>Moraxellaceae</taxon>
        <taxon>Acinetobacter</taxon>
    </lineage>
</organism>
<dbReference type="Proteomes" id="UP001139701">
    <property type="component" value="Unassembled WGS sequence"/>
</dbReference>
<evidence type="ECO:0000259" key="2">
    <source>
        <dbReference type="Pfam" id="PF14341"/>
    </source>
</evidence>
<dbReference type="InterPro" id="IPR025746">
    <property type="entry name" value="PilX_N_dom"/>
</dbReference>
<feature type="domain" description="Type 4 fimbrial biogenesis protein PilX N-terminal" evidence="2">
    <location>
        <begin position="12"/>
        <end position="59"/>
    </location>
</feature>
<dbReference type="RefSeq" id="WP_241570808.1">
    <property type="nucleotide sequence ID" value="NZ_JAKUML010000005.1"/>
</dbReference>
<keyword evidence="4" id="KW-1185">Reference proteome</keyword>
<evidence type="ECO:0000313" key="3">
    <source>
        <dbReference type="EMBL" id="MCJ8146111.1"/>
    </source>
</evidence>
<keyword evidence="1" id="KW-0472">Membrane</keyword>
<dbReference type="AlphaFoldDB" id="A0A9X1X1C3"/>